<dbReference type="InterPro" id="IPR001199">
    <property type="entry name" value="Cyt_B5-like_heme/steroid-bd"/>
</dbReference>
<evidence type="ECO:0000313" key="3">
    <source>
        <dbReference type="EnsemblMetazoa" id="XP_014244342.1"/>
    </source>
</evidence>
<dbReference type="PANTHER" id="PTHR10281">
    <property type="entry name" value="MEMBRANE-ASSOCIATED PROGESTERONE RECEPTOR COMPONENT-RELATED"/>
    <property type="match status" value="1"/>
</dbReference>
<feature type="domain" description="Cytochrome b5 heme-binding" evidence="2">
    <location>
        <begin position="47"/>
        <end position="139"/>
    </location>
</feature>
<gene>
    <name evidence="3" type="primary">106663767</name>
</gene>
<keyword evidence="4" id="KW-1185">Reference proteome</keyword>
<dbReference type="KEGG" id="clec:106663767"/>
<evidence type="ECO:0000259" key="2">
    <source>
        <dbReference type="SMART" id="SM01117"/>
    </source>
</evidence>
<dbReference type="GO" id="GO:0016020">
    <property type="term" value="C:membrane"/>
    <property type="evidence" value="ECO:0007669"/>
    <property type="project" value="TreeGrafter"/>
</dbReference>
<comment type="similarity">
    <text evidence="1">Belongs to the cytochrome b5 family. MAPR subfamily.</text>
</comment>
<reference evidence="3" key="1">
    <citation type="submission" date="2022-01" db="UniProtKB">
        <authorList>
            <consortium name="EnsemblMetazoa"/>
        </authorList>
    </citation>
    <scope>IDENTIFICATION</scope>
</reference>
<organism evidence="3 4">
    <name type="scientific">Cimex lectularius</name>
    <name type="common">Bed bug</name>
    <name type="synonym">Acanthia lectularia</name>
    <dbReference type="NCBI Taxonomy" id="79782"/>
    <lineage>
        <taxon>Eukaryota</taxon>
        <taxon>Metazoa</taxon>
        <taxon>Ecdysozoa</taxon>
        <taxon>Arthropoda</taxon>
        <taxon>Hexapoda</taxon>
        <taxon>Insecta</taxon>
        <taxon>Pterygota</taxon>
        <taxon>Neoptera</taxon>
        <taxon>Paraneoptera</taxon>
        <taxon>Hemiptera</taxon>
        <taxon>Heteroptera</taxon>
        <taxon>Panheteroptera</taxon>
        <taxon>Cimicomorpha</taxon>
        <taxon>Cimicidae</taxon>
        <taxon>Cimex</taxon>
    </lineage>
</organism>
<dbReference type="EnsemblMetazoa" id="XM_014388856.2">
    <property type="protein sequence ID" value="XP_014244342.1"/>
    <property type="gene ID" value="LOC106663767"/>
</dbReference>
<proteinExistence type="inferred from homology"/>
<dbReference type="SMART" id="SM01117">
    <property type="entry name" value="Cyt-b5"/>
    <property type="match status" value="1"/>
</dbReference>
<accession>A0A8I6RLK2</accession>
<evidence type="ECO:0000313" key="4">
    <source>
        <dbReference type="Proteomes" id="UP000494040"/>
    </source>
</evidence>
<protein>
    <recommendedName>
        <fullName evidence="2">Cytochrome b5 heme-binding domain-containing protein</fullName>
    </recommendedName>
</protein>
<name>A0A8I6RLK2_CIMLE</name>
<evidence type="ECO:0000256" key="1">
    <source>
        <dbReference type="ARBA" id="ARBA00038357"/>
    </source>
</evidence>
<dbReference type="OMA" id="PPCNIEW"/>
<sequence length="257" mass="29174">MIATYFWATVAISVVSYSVLNFDQVREFFAGRFQRRAEAGDAGGRLFTVEELAAFNGDQLYLAILGSVFDVTKGARHYEPGGGYHGFVGRDASKAFITGDFTEEGLTDDISTLTLSDLGALNDWLKFYHKDYEYKGKLIGKFYDEKGQNTAYLNEILEKIKVGELEKKSVKELEHKYPPCNIEWNQEKGSRVWCSKQSGGVKRSWVGYPRKFFQPGKKTFRCACVKTFDVSGDNRQGSFERYEGCKVDSESCYIKEK</sequence>
<dbReference type="Proteomes" id="UP000494040">
    <property type="component" value="Unassembled WGS sequence"/>
</dbReference>
<dbReference type="SUPFAM" id="SSF55856">
    <property type="entry name" value="Cytochrome b5-like heme/steroid binding domain"/>
    <property type="match status" value="1"/>
</dbReference>
<dbReference type="Pfam" id="PF00173">
    <property type="entry name" value="Cyt-b5"/>
    <property type="match status" value="1"/>
</dbReference>
<dbReference type="OrthoDB" id="10257697at2759"/>
<dbReference type="Gene3D" id="3.10.120.10">
    <property type="entry name" value="Cytochrome b5-like heme/steroid binding domain"/>
    <property type="match status" value="1"/>
</dbReference>
<dbReference type="InterPro" id="IPR036400">
    <property type="entry name" value="Cyt_B5-like_heme/steroid_sf"/>
</dbReference>
<dbReference type="AlphaFoldDB" id="A0A8I6RLK2"/>
<dbReference type="GO" id="GO:0012505">
    <property type="term" value="C:endomembrane system"/>
    <property type="evidence" value="ECO:0007669"/>
    <property type="project" value="TreeGrafter"/>
</dbReference>
<dbReference type="InterPro" id="IPR050577">
    <property type="entry name" value="MAPR/NEUFC/NENF-like"/>
</dbReference>
<dbReference type="PANTHER" id="PTHR10281:SF4">
    <property type="entry name" value="NEUFERRICIN"/>
    <property type="match status" value="1"/>
</dbReference>